<evidence type="ECO:0000256" key="3">
    <source>
        <dbReference type="ARBA" id="ARBA00023125"/>
    </source>
</evidence>
<dbReference type="Pfam" id="PF03704">
    <property type="entry name" value="BTAD"/>
    <property type="match status" value="1"/>
</dbReference>
<organism evidence="7 8">
    <name type="scientific">Nonomuraea endophytica</name>
    <dbReference type="NCBI Taxonomy" id="714136"/>
    <lineage>
        <taxon>Bacteria</taxon>
        <taxon>Bacillati</taxon>
        <taxon>Actinomycetota</taxon>
        <taxon>Actinomycetes</taxon>
        <taxon>Streptosporangiales</taxon>
        <taxon>Streptosporangiaceae</taxon>
        <taxon>Nonomuraea</taxon>
    </lineage>
</organism>
<dbReference type="Gene3D" id="1.25.40.10">
    <property type="entry name" value="Tetratricopeptide repeat domain"/>
    <property type="match status" value="2"/>
</dbReference>
<dbReference type="GO" id="GO:0043531">
    <property type="term" value="F:ADP binding"/>
    <property type="evidence" value="ECO:0007669"/>
    <property type="project" value="InterPro"/>
</dbReference>
<dbReference type="GO" id="GO:0000160">
    <property type="term" value="P:phosphorelay signal transduction system"/>
    <property type="evidence" value="ECO:0007669"/>
    <property type="project" value="InterPro"/>
</dbReference>
<dbReference type="InterPro" id="IPR036388">
    <property type="entry name" value="WH-like_DNA-bd_sf"/>
</dbReference>
<gene>
    <name evidence="7" type="ORF">HNR40_000746</name>
</gene>
<dbReference type="InterPro" id="IPR002182">
    <property type="entry name" value="NB-ARC"/>
</dbReference>
<keyword evidence="4" id="KW-0804">Transcription</keyword>
<dbReference type="PANTHER" id="PTHR35807:SF1">
    <property type="entry name" value="TRANSCRIPTIONAL REGULATOR REDD"/>
    <property type="match status" value="1"/>
</dbReference>
<dbReference type="InterPro" id="IPR016032">
    <property type="entry name" value="Sig_transdc_resp-reg_C-effctor"/>
</dbReference>
<dbReference type="Pfam" id="PF00931">
    <property type="entry name" value="NB-ARC"/>
    <property type="match status" value="1"/>
</dbReference>
<dbReference type="InterPro" id="IPR051677">
    <property type="entry name" value="AfsR-DnrI-RedD_regulator"/>
</dbReference>
<dbReference type="Pfam" id="PF00486">
    <property type="entry name" value="Trans_reg_C"/>
    <property type="match status" value="1"/>
</dbReference>
<accession>A0A7W7ZWW9</accession>
<evidence type="ECO:0000256" key="1">
    <source>
        <dbReference type="ARBA" id="ARBA00005820"/>
    </source>
</evidence>
<reference evidence="7 8" key="1">
    <citation type="submission" date="2020-08" db="EMBL/GenBank/DDBJ databases">
        <title>Genomic Encyclopedia of Type Strains, Phase IV (KMG-IV): sequencing the most valuable type-strain genomes for metagenomic binning, comparative biology and taxonomic classification.</title>
        <authorList>
            <person name="Goeker M."/>
        </authorList>
    </citation>
    <scope>NUCLEOTIDE SEQUENCE [LARGE SCALE GENOMIC DNA]</scope>
    <source>
        <strain evidence="7 8">DSM 45385</strain>
    </source>
</reference>
<dbReference type="AlphaFoldDB" id="A0A7W7ZWW9"/>
<feature type="DNA-binding region" description="OmpR/PhoB-type" evidence="5">
    <location>
        <begin position="1"/>
        <end position="93"/>
    </location>
</feature>
<dbReference type="PRINTS" id="PR00364">
    <property type="entry name" value="DISEASERSIST"/>
</dbReference>
<dbReference type="EMBL" id="JACHIN010000001">
    <property type="protein sequence ID" value="MBB5075300.1"/>
    <property type="molecule type" value="Genomic_DNA"/>
</dbReference>
<dbReference type="SMART" id="SM00028">
    <property type="entry name" value="TPR"/>
    <property type="match status" value="6"/>
</dbReference>
<evidence type="ECO:0000256" key="4">
    <source>
        <dbReference type="ARBA" id="ARBA00023163"/>
    </source>
</evidence>
<keyword evidence="2" id="KW-0805">Transcription regulation</keyword>
<evidence type="ECO:0000256" key="5">
    <source>
        <dbReference type="PROSITE-ProRule" id="PRU01091"/>
    </source>
</evidence>
<dbReference type="SMART" id="SM00382">
    <property type="entry name" value="AAA"/>
    <property type="match status" value="1"/>
</dbReference>
<sequence>MADDLRFSLLGPVRAWRDDKELKLGSPQQRMVLAVLLLAEGRAAGPEQLIDAVWGEEQPRTALSTLRTYISRLRGVLGAEVLSSVGHGYVLLGGERDVAEFERLYGERRYTEALALWQGEPLAGLDGFVAEAQRARLKERRLAALECRLDADLNSGKYADIVPELTALCADHPTNERMRGLLMLALYLAGRQAEAIGVYTDTRELLDRELGVSPSPELAELYQRIISADAALGRPAERVTPRQVPRQLPSDVADFTGREREVEGMVAALRSGEASALVVSAVSGAGGVGKTTLAVHAAHRLAGHYPDGQLFVDLRGSSARPVEPGVALGAFLRALGQEEPPEDLAERAAEYRTALADRRVLVVLDNASDAGQVRPLMPGSAQCGVIVTSRARLTGLSGARQVDLEVLGPAEALLMFARIVGEERVSAERGAAMDLVAACGFLPLAIRIAAARLAARPSWSLATMRDRLSDERRRMAELRVGDLAVEATFSLGYDQLDAAHARAFRLLAVSDAAMISLPVAAALLDLPETDAEEVCEALVNLSMLESPSPGRYRFHDLLKIYARSRPDDSGVRQAALARMLDFCLATVAGALRLTFLGDLRPDKVVTRSGGLRFADESAAVDWADEEEQGLLSCLEQTARTPGGELRQAIILLDMTIDVIGYESDTARYERLCDLLVAAAADRSDGVLEAQARCVRGFTWVSRRRLDAATEDGLAARDLSLEHGDLDTYADSLNLLARSAMSRRETAESASWYEQAAEVFRSLGDLANLAITLGNLARVLADLGRMGEALDAAREAEKIMLEVGDGRPDAGASYQLGIVLRQAGYPEQSLAELEKALAEHRMLKKLGWEGATLFRMAETYLLVGSSERAVEHAEDALAVLTKADDEWAQGMALTVLGRALGELGQPGRARACLTEALTIFDRLDVPEAEDVRLLLVP</sequence>
<dbReference type="CDD" id="cd15831">
    <property type="entry name" value="BTAD"/>
    <property type="match status" value="1"/>
</dbReference>
<protein>
    <submittedName>
        <fullName evidence="7">DNA-binding SARP family transcriptional activator</fullName>
    </submittedName>
</protein>
<dbReference type="SUPFAM" id="SSF46894">
    <property type="entry name" value="C-terminal effector domain of the bipartite response regulators"/>
    <property type="match status" value="1"/>
</dbReference>
<evidence type="ECO:0000256" key="2">
    <source>
        <dbReference type="ARBA" id="ARBA00023015"/>
    </source>
</evidence>
<dbReference type="InterPro" id="IPR005158">
    <property type="entry name" value="BTAD"/>
</dbReference>
<evidence type="ECO:0000313" key="8">
    <source>
        <dbReference type="Proteomes" id="UP000568380"/>
    </source>
</evidence>
<dbReference type="GO" id="GO:0003677">
    <property type="term" value="F:DNA binding"/>
    <property type="evidence" value="ECO:0007669"/>
    <property type="project" value="UniProtKB-UniRule"/>
</dbReference>
<dbReference type="SUPFAM" id="SSF52540">
    <property type="entry name" value="P-loop containing nucleoside triphosphate hydrolases"/>
    <property type="match status" value="1"/>
</dbReference>
<dbReference type="PROSITE" id="PS51755">
    <property type="entry name" value="OMPR_PHOB"/>
    <property type="match status" value="1"/>
</dbReference>
<comment type="similarity">
    <text evidence="1">Belongs to the AfsR/DnrI/RedD regulatory family.</text>
</comment>
<dbReference type="RefSeq" id="WP_184958334.1">
    <property type="nucleotide sequence ID" value="NZ_JACHIN010000001.1"/>
</dbReference>
<evidence type="ECO:0000259" key="6">
    <source>
        <dbReference type="PROSITE" id="PS51755"/>
    </source>
</evidence>
<feature type="domain" description="OmpR/PhoB-type" evidence="6">
    <location>
        <begin position="1"/>
        <end position="93"/>
    </location>
</feature>
<keyword evidence="3 5" id="KW-0238">DNA-binding</keyword>
<dbReference type="InterPro" id="IPR019734">
    <property type="entry name" value="TPR_rpt"/>
</dbReference>
<dbReference type="InterPro" id="IPR001867">
    <property type="entry name" value="OmpR/PhoB-type_DNA-bd"/>
</dbReference>
<name>A0A7W7ZWW9_9ACTN</name>
<comment type="caution">
    <text evidence="7">The sequence shown here is derived from an EMBL/GenBank/DDBJ whole genome shotgun (WGS) entry which is preliminary data.</text>
</comment>
<keyword evidence="8" id="KW-1185">Reference proteome</keyword>
<proteinExistence type="inferred from homology"/>
<dbReference type="InterPro" id="IPR003593">
    <property type="entry name" value="AAA+_ATPase"/>
</dbReference>
<dbReference type="Gene3D" id="1.10.10.10">
    <property type="entry name" value="Winged helix-like DNA-binding domain superfamily/Winged helix DNA-binding domain"/>
    <property type="match status" value="1"/>
</dbReference>
<dbReference type="SUPFAM" id="SSF48452">
    <property type="entry name" value="TPR-like"/>
    <property type="match status" value="2"/>
</dbReference>
<dbReference type="Proteomes" id="UP000568380">
    <property type="component" value="Unassembled WGS sequence"/>
</dbReference>
<dbReference type="Gene3D" id="3.40.50.300">
    <property type="entry name" value="P-loop containing nucleotide triphosphate hydrolases"/>
    <property type="match status" value="1"/>
</dbReference>
<dbReference type="GO" id="GO:0006355">
    <property type="term" value="P:regulation of DNA-templated transcription"/>
    <property type="evidence" value="ECO:0007669"/>
    <property type="project" value="InterPro"/>
</dbReference>
<dbReference type="InterPro" id="IPR011990">
    <property type="entry name" value="TPR-like_helical_dom_sf"/>
</dbReference>
<dbReference type="SMART" id="SM01043">
    <property type="entry name" value="BTAD"/>
    <property type="match status" value="1"/>
</dbReference>
<dbReference type="SMART" id="SM00862">
    <property type="entry name" value="Trans_reg_C"/>
    <property type="match status" value="1"/>
</dbReference>
<dbReference type="PANTHER" id="PTHR35807">
    <property type="entry name" value="TRANSCRIPTIONAL REGULATOR REDD-RELATED"/>
    <property type="match status" value="1"/>
</dbReference>
<dbReference type="Pfam" id="PF13424">
    <property type="entry name" value="TPR_12"/>
    <property type="match status" value="2"/>
</dbReference>
<evidence type="ECO:0000313" key="7">
    <source>
        <dbReference type="EMBL" id="MBB5075300.1"/>
    </source>
</evidence>
<dbReference type="InterPro" id="IPR027417">
    <property type="entry name" value="P-loop_NTPase"/>
</dbReference>